<dbReference type="Proteomes" id="UP001140094">
    <property type="component" value="Unassembled WGS sequence"/>
</dbReference>
<dbReference type="InterPro" id="IPR002347">
    <property type="entry name" value="SDR_fam"/>
</dbReference>
<dbReference type="EMBL" id="JANBUO010000591">
    <property type="protein sequence ID" value="KAJ2802936.1"/>
    <property type="molecule type" value="Genomic_DNA"/>
</dbReference>
<dbReference type="PANTHER" id="PTHR43157">
    <property type="entry name" value="PHOSPHATIDYLINOSITOL-GLYCAN BIOSYNTHESIS CLASS F PROTEIN-RELATED"/>
    <property type="match status" value="1"/>
</dbReference>
<dbReference type="OrthoDB" id="191139at2759"/>
<dbReference type="Gene3D" id="3.40.50.720">
    <property type="entry name" value="NAD(P)-binding Rossmann-like Domain"/>
    <property type="match status" value="1"/>
</dbReference>
<dbReference type="InterPro" id="IPR036291">
    <property type="entry name" value="NAD(P)-bd_dom_sf"/>
</dbReference>
<evidence type="ECO:0008006" key="4">
    <source>
        <dbReference type="Google" id="ProtNLM"/>
    </source>
</evidence>
<keyword evidence="1" id="KW-0560">Oxidoreductase</keyword>
<dbReference type="SUPFAM" id="SSF51735">
    <property type="entry name" value="NAD(P)-binding Rossmann-fold domains"/>
    <property type="match status" value="1"/>
</dbReference>
<comment type="caution">
    <text evidence="2">The sequence shown here is derived from an EMBL/GenBank/DDBJ whole genome shotgun (WGS) entry which is preliminary data.</text>
</comment>
<evidence type="ECO:0000313" key="2">
    <source>
        <dbReference type="EMBL" id="KAJ2802936.1"/>
    </source>
</evidence>
<gene>
    <name evidence="2" type="ORF">H4R20_003088</name>
</gene>
<name>A0A9W8I2J6_9FUNG</name>
<dbReference type="AlphaFoldDB" id="A0A9W8I2J6"/>
<dbReference type="GO" id="GO:0016491">
    <property type="term" value="F:oxidoreductase activity"/>
    <property type="evidence" value="ECO:0007669"/>
    <property type="project" value="UniProtKB-KW"/>
</dbReference>
<evidence type="ECO:0000256" key="1">
    <source>
        <dbReference type="ARBA" id="ARBA00023002"/>
    </source>
</evidence>
<accession>A0A9W8I2J6</accession>
<organism evidence="2 3">
    <name type="scientific">Coemansia guatemalensis</name>
    <dbReference type="NCBI Taxonomy" id="2761395"/>
    <lineage>
        <taxon>Eukaryota</taxon>
        <taxon>Fungi</taxon>
        <taxon>Fungi incertae sedis</taxon>
        <taxon>Zoopagomycota</taxon>
        <taxon>Kickxellomycotina</taxon>
        <taxon>Kickxellomycetes</taxon>
        <taxon>Kickxellales</taxon>
        <taxon>Kickxellaceae</taxon>
        <taxon>Coemansia</taxon>
    </lineage>
</organism>
<keyword evidence="3" id="KW-1185">Reference proteome</keyword>
<proteinExistence type="predicted"/>
<protein>
    <recommendedName>
        <fullName evidence="4">NAD(P)-binding protein</fullName>
    </recommendedName>
</protein>
<dbReference type="PANTHER" id="PTHR43157:SF31">
    <property type="entry name" value="PHOSPHATIDYLINOSITOL-GLYCAN BIOSYNTHESIS CLASS F PROTEIN"/>
    <property type="match status" value="1"/>
</dbReference>
<evidence type="ECO:0000313" key="3">
    <source>
        <dbReference type="Proteomes" id="UP001140094"/>
    </source>
</evidence>
<sequence>MTMWLRNLVDNGEQFSLNLYNRLRLPGFLAIVFLSFWESIYCLLHRIVPSEYNSEERINKYIREHRLALEQSEKDTSNARIAIVTGANGGIGFETAKALGRAGFTTILACRSSKRAQQAQHQLKEITGHDGYVPMELDLASFRSIDQFALEMKRLYKTVNVLVCNAGVAFMHYDTTFDGLESQFGTNYVGHYLLVQKLMPLLQATLAEHGTNARVIVASSIAAGMVREIEYKRITDVWRFSRFGNYATSKLALVMFSNRMARTLAGSGVNVNAFHPGLVATALYRHVSALPGVDALRHWLWLDQATGATTAIFMALAPKLNNITGCYFAREQQTAMPPIANDFAAQDNLQEFTDKLIAANIHPPNLLDSIN</sequence>
<dbReference type="Pfam" id="PF00106">
    <property type="entry name" value="adh_short"/>
    <property type="match status" value="1"/>
</dbReference>
<reference evidence="2" key="1">
    <citation type="submission" date="2022-07" db="EMBL/GenBank/DDBJ databases">
        <title>Phylogenomic reconstructions and comparative analyses of Kickxellomycotina fungi.</title>
        <authorList>
            <person name="Reynolds N.K."/>
            <person name="Stajich J.E."/>
            <person name="Barry K."/>
            <person name="Grigoriev I.V."/>
            <person name="Crous P."/>
            <person name="Smith M.E."/>
        </authorList>
    </citation>
    <scope>NUCLEOTIDE SEQUENCE</scope>
    <source>
        <strain evidence="2">NRRL 1565</strain>
    </source>
</reference>
<dbReference type="PRINTS" id="PR00081">
    <property type="entry name" value="GDHRDH"/>
</dbReference>